<comment type="caution">
    <text evidence="2">The sequence shown here is derived from an EMBL/GenBank/DDBJ whole genome shotgun (WGS) entry which is preliminary data.</text>
</comment>
<dbReference type="InterPro" id="IPR007607">
    <property type="entry name" value="BacA/B"/>
</dbReference>
<dbReference type="RefSeq" id="WP_169197628.1">
    <property type="nucleotide sequence ID" value="NZ_WTVH02000010.1"/>
</dbReference>
<dbReference type="PANTHER" id="PTHR35024:SF4">
    <property type="entry name" value="POLYMER-FORMING CYTOSKELETAL PROTEIN"/>
    <property type="match status" value="1"/>
</dbReference>
<evidence type="ECO:0000313" key="3">
    <source>
        <dbReference type="Proteomes" id="UP000601990"/>
    </source>
</evidence>
<evidence type="ECO:0000256" key="1">
    <source>
        <dbReference type="ARBA" id="ARBA00044755"/>
    </source>
</evidence>
<reference evidence="2" key="1">
    <citation type="submission" date="2019-12" db="EMBL/GenBank/DDBJ databases">
        <title>Comparative genomics gives insights into the taxonomy of the Azoarcus-Aromatoleum group and reveals separate origins of nif in the plant-associated Azoarcus and non-plant-associated Aromatoleum sub-groups.</title>
        <authorList>
            <person name="Lafos M."/>
            <person name="Maluk M."/>
            <person name="Batista M."/>
            <person name="Junghare M."/>
            <person name="Carmona M."/>
            <person name="Faoro H."/>
            <person name="Cruz L.M."/>
            <person name="Battistoni F."/>
            <person name="De Souza E."/>
            <person name="Pedrosa F."/>
            <person name="Chen W.-M."/>
            <person name="Poole P.S."/>
            <person name="Dixon R.A."/>
            <person name="James E.K."/>
        </authorList>
    </citation>
    <scope>NUCLEOTIDE SEQUENCE</scope>
    <source>
        <strain evidence="2">U120</strain>
    </source>
</reference>
<gene>
    <name evidence="2" type="ORF">GO608_03050</name>
</gene>
<dbReference type="EMBL" id="WTVH01000003">
    <property type="protein sequence ID" value="NMF92309.1"/>
    <property type="molecule type" value="Genomic_DNA"/>
</dbReference>
<organism evidence="2 3">
    <name type="scientific">Aromatoleum buckelii</name>
    <dbReference type="NCBI Taxonomy" id="200254"/>
    <lineage>
        <taxon>Bacteria</taxon>
        <taxon>Pseudomonadati</taxon>
        <taxon>Pseudomonadota</taxon>
        <taxon>Betaproteobacteria</taxon>
        <taxon>Rhodocyclales</taxon>
        <taxon>Rhodocyclaceae</taxon>
        <taxon>Aromatoleum</taxon>
    </lineage>
</organism>
<name>A0ABX1N0Y5_9RHOO</name>
<evidence type="ECO:0000313" key="2">
    <source>
        <dbReference type="EMBL" id="NMF92309.1"/>
    </source>
</evidence>
<keyword evidence="3" id="KW-1185">Reference proteome</keyword>
<accession>A0ABX1N0Y5</accession>
<sequence>MFGRKRNKAIQVTKLSSLVADNLEIVGDVVFSGGLRVDGKIEGNVLGKEGERSLLVVSNRGAITGRVRVHDAVVNGRIDGDLEVEHFLELQAGAHVSGHIIYRQLQMDCGAVVDGRLEKVEEAAVDKKVVDISVAASLPARATEQ</sequence>
<proteinExistence type="inferred from homology"/>
<protein>
    <submittedName>
        <fullName evidence="2">Polymer-forming cytoskeletal protein</fullName>
    </submittedName>
</protein>
<dbReference type="Proteomes" id="UP000601990">
    <property type="component" value="Unassembled WGS sequence"/>
</dbReference>
<dbReference type="Pfam" id="PF04519">
    <property type="entry name" value="Bactofilin"/>
    <property type="match status" value="1"/>
</dbReference>
<dbReference type="PANTHER" id="PTHR35024">
    <property type="entry name" value="HYPOTHETICAL CYTOSOLIC PROTEIN"/>
    <property type="match status" value="1"/>
</dbReference>
<comment type="similarity">
    <text evidence="1">Belongs to the bactofilin family.</text>
</comment>